<reference evidence="4" key="1">
    <citation type="submission" date="2015-09" db="EMBL/GenBank/DDBJ databases">
        <authorList>
            <person name="Daims H."/>
        </authorList>
    </citation>
    <scope>NUCLEOTIDE SEQUENCE [LARGE SCALE GENOMIC DNA]</scope>
</reference>
<dbReference type="InterPro" id="IPR050625">
    <property type="entry name" value="ParA/MinD_ATPase"/>
</dbReference>
<dbReference type="PANTHER" id="PTHR43384">
    <property type="entry name" value="SEPTUM SITE-DETERMINING PROTEIN MIND HOMOLOG, CHLOROPLASTIC-RELATED"/>
    <property type="match status" value="1"/>
</dbReference>
<evidence type="ECO:0000313" key="3">
    <source>
        <dbReference type="EMBL" id="CUQ65803.1"/>
    </source>
</evidence>
<dbReference type="KEGG" id="nio:NITINOP_0828"/>
<accession>A0A0S4KTY7</accession>
<dbReference type="STRING" id="1715989.NITINOP_0828"/>
<gene>
    <name evidence="3" type="ORF">NITINOP_0828</name>
</gene>
<proteinExistence type="predicted"/>
<keyword evidence="1" id="KW-0547">Nucleotide-binding</keyword>
<dbReference type="GO" id="GO:0051782">
    <property type="term" value="P:negative regulation of cell division"/>
    <property type="evidence" value="ECO:0007669"/>
    <property type="project" value="TreeGrafter"/>
</dbReference>
<dbReference type="Proteomes" id="UP000066284">
    <property type="component" value="Chromosome 1"/>
</dbReference>
<dbReference type="InterPro" id="IPR027417">
    <property type="entry name" value="P-loop_NTPase"/>
</dbReference>
<evidence type="ECO:0000256" key="1">
    <source>
        <dbReference type="ARBA" id="ARBA00022741"/>
    </source>
</evidence>
<dbReference type="PANTHER" id="PTHR43384:SF6">
    <property type="entry name" value="SEPTUM SITE-DETERMINING PROTEIN MIND HOMOLOG, CHLOROPLASTIC"/>
    <property type="match status" value="1"/>
</dbReference>
<evidence type="ECO:0008006" key="5">
    <source>
        <dbReference type="Google" id="ProtNLM"/>
    </source>
</evidence>
<dbReference type="InterPro" id="IPR033756">
    <property type="entry name" value="YlxH/NBP35"/>
</dbReference>
<dbReference type="GO" id="GO:0005829">
    <property type="term" value="C:cytosol"/>
    <property type="evidence" value="ECO:0007669"/>
    <property type="project" value="TreeGrafter"/>
</dbReference>
<dbReference type="AlphaFoldDB" id="A0A0S4KTY7"/>
<sequence>MKVPNQPTSPSPLPSSTQLICVMGAKGGVGTTTVAVNLAVSLRHRFSTTVLLLDWDFAGGTAAPLLGVTARYSLRDLLNRPSECDSYSFLRSLSESSYGVCVLPNGHEGWQPPAGSSTQLDHLAQLAVQTNSLIVADIGRASGEHAAPILNRATTVVLVSTPNVEAMLRAGRMGWMVDSSPLQATRRLFVVNCARDADRPVLTEAQRQLRRRIDLVIPRDDNRVTLAAERGQPVMIMAATCPFSQAIRKLEGLTLGTDGDQAAGAESSWSHRLSSWFPRRKAA</sequence>
<evidence type="ECO:0000256" key="2">
    <source>
        <dbReference type="ARBA" id="ARBA00022840"/>
    </source>
</evidence>
<dbReference type="RefSeq" id="WP_062483422.1">
    <property type="nucleotide sequence ID" value="NZ_LN885086.1"/>
</dbReference>
<keyword evidence="4" id="KW-1185">Reference proteome</keyword>
<dbReference type="GO" id="GO:0005524">
    <property type="term" value="F:ATP binding"/>
    <property type="evidence" value="ECO:0007669"/>
    <property type="project" value="UniProtKB-KW"/>
</dbReference>
<protein>
    <recommendedName>
        <fullName evidence="5">Septum site-determining protein MinD</fullName>
    </recommendedName>
</protein>
<dbReference type="EMBL" id="LN885086">
    <property type="protein sequence ID" value="CUQ65803.1"/>
    <property type="molecule type" value="Genomic_DNA"/>
</dbReference>
<dbReference type="Gene3D" id="3.40.50.300">
    <property type="entry name" value="P-loop containing nucleotide triphosphate hydrolases"/>
    <property type="match status" value="1"/>
</dbReference>
<name>A0A0S4KTY7_9BACT</name>
<keyword evidence="2" id="KW-0067">ATP-binding</keyword>
<dbReference type="SUPFAM" id="SSF52540">
    <property type="entry name" value="P-loop containing nucleoside triphosphate hydrolases"/>
    <property type="match status" value="1"/>
</dbReference>
<dbReference type="GO" id="GO:0016887">
    <property type="term" value="F:ATP hydrolysis activity"/>
    <property type="evidence" value="ECO:0007669"/>
    <property type="project" value="TreeGrafter"/>
</dbReference>
<organism evidence="3 4">
    <name type="scientific">Candidatus Nitrospira inopinata</name>
    <dbReference type="NCBI Taxonomy" id="1715989"/>
    <lineage>
        <taxon>Bacteria</taxon>
        <taxon>Pseudomonadati</taxon>
        <taxon>Nitrospirota</taxon>
        <taxon>Nitrospiria</taxon>
        <taxon>Nitrospirales</taxon>
        <taxon>Nitrospiraceae</taxon>
        <taxon>Nitrospira</taxon>
    </lineage>
</organism>
<dbReference type="Pfam" id="PF10609">
    <property type="entry name" value="ParA"/>
    <property type="match status" value="1"/>
</dbReference>
<dbReference type="GO" id="GO:0009898">
    <property type="term" value="C:cytoplasmic side of plasma membrane"/>
    <property type="evidence" value="ECO:0007669"/>
    <property type="project" value="TreeGrafter"/>
</dbReference>
<evidence type="ECO:0000313" key="4">
    <source>
        <dbReference type="Proteomes" id="UP000066284"/>
    </source>
</evidence>